<proteinExistence type="predicted"/>
<accession>A0A816GB23</accession>
<feature type="non-terminal residue" evidence="2">
    <location>
        <position position="1"/>
    </location>
</feature>
<evidence type="ECO:0000313" key="2">
    <source>
        <dbReference type="EMBL" id="CAF1671412.1"/>
    </source>
</evidence>
<comment type="caution">
    <text evidence="2">The sequence shown here is derived from an EMBL/GenBank/DDBJ whole genome shotgun (WGS) entry which is preliminary data.</text>
</comment>
<reference evidence="2" key="1">
    <citation type="submission" date="2021-02" db="EMBL/GenBank/DDBJ databases">
        <authorList>
            <person name="Nowell W R."/>
        </authorList>
    </citation>
    <scope>NUCLEOTIDE SEQUENCE</scope>
</reference>
<evidence type="ECO:0000256" key="1">
    <source>
        <dbReference type="SAM" id="MobiDB-lite"/>
    </source>
</evidence>
<evidence type="ECO:0000313" key="3">
    <source>
        <dbReference type="Proteomes" id="UP000663828"/>
    </source>
</evidence>
<dbReference type="AlphaFoldDB" id="A0A816GB23"/>
<protein>
    <submittedName>
        <fullName evidence="2">Uncharacterized protein</fullName>
    </submittedName>
</protein>
<sequence length="190" mass="22128">HTYTSTIVFLMANNPNQTKVLNEVLKMNDSFRTFNMYENIEPLSDEIKVFRCEEADETSSINSALSAISLRSISSNRCNENLSTNDDVQQRLKRIHKLAATRKENKDNEQDTIPTRLQQNNNHDDEEEDYDEEKGAQLLQEMIASVLKPKSRQKEAFIQNMNFKPDIVTSTTDKKYRVQQYDKSEKNTRI</sequence>
<feature type="compositionally biased region" description="Polar residues" evidence="1">
    <location>
        <begin position="111"/>
        <end position="121"/>
    </location>
</feature>
<feature type="region of interest" description="Disordered" evidence="1">
    <location>
        <begin position="99"/>
        <end position="133"/>
    </location>
</feature>
<name>A0A816GB23_ADIRI</name>
<dbReference type="Proteomes" id="UP000663828">
    <property type="component" value="Unassembled WGS sequence"/>
</dbReference>
<gene>
    <name evidence="2" type="ORF">XAT740_LOCUS58753</name>
</gene>
<keyword evidence="3" id="KW-1185">Reference proteome</keyword>
<organism evidence="2 3">
    <name type="scientific">Adineta ricciae</name>
    <name type="common">Rotifer</name>
    <dbReference type="NCBI Taxonomy" id="249248"/>
    <lineage>
        <taxon>Eukaryota</taxon>
        <taxon>Metazoa</taxon>
        <taxon>Spiralia</taxon>
        <taxon>Gnathifera</taxon>
        <taxon>Rotifera</taxon>
        <taxon>Eurotatoria</taxon>
        <taxon>Bdelloidea</taxon>
        <taxon>Adinetida</taxon>
        <taxon>Adinetidae</taxon>
        <taxon>Adineta</taxon>
    </lineage>
</organism>
<dbReference type="EMBL" id="CAJNOR010013089">
    <property type="protein sequence ID" value="CAF1671412.1"/>
    <property type="molecule type" value="Genomic_DNA"/>
</dbReference>